<evidence type="ECO:0000313" key="5">
    <source>
        <dbReference type="EMBL" id="CAI9787472.1"/>
    </source>
</evidence>
<keyword evidence="2" id="KW-0238">DNA-binding</keyword>
<evidence type="ECO:0008006" key="7">
    <source>
        <dbReference type="Google" id="ProtNLM"/>
    </source>
</evidence>
<accession>A0AAD2AG19</accession>
<dbReference type="AlphaFoldDB" id="A0AAD2AG19"/>
<reference evidence="5" key="1">
    <citation type="submission" date="2023-05" db="EMBL/GenBank/DDBJ databases">
        <authorList>
            <person name="Huff M."/>
        </authorList>
    </citation>
    <scope>NUCLEOTIDE SEQUENCE</scope>
</reference>
<gene>
    <name evidence="5" type="ORF">FPE_LOCUS34902</name>
</gene>
<dbReference type="InterPro" id="IPR043452">
    <property type="entry name" value="BZIP46-like"/>
</dbReference>
<proteinExistence type="predicted"/>
<evidence type="ECO:0000256" key="4">
    <source>
        <dbReference type="SAM" id="MobiDB-lite"/>
    </source>
</evidence>
<name>A0AAD2AG19_9LAMI</name>
<dbReference type="EMBL" id="OU503058">
    <property type="protein sequence ID" value="CAI9787472.1"/>
    <property type="molecule type" value="Genomic_DNA"/>
</dbReference>
<protein>
    <recommendedName>
        <fullName evidence="7">BZIP domain-containing protein</fullName>
    </recommendedName>
</protein>
<dbReference type="GO" id="GO:0003677">
    <property type="term" value="F:DNA binding"/>
    <property type="evidence" value="ECO:0007669"/>
    <property type="project" value="UniProtKB-KW"/>
</dbReference>
<comment type="subcellular location">
    <subcellularLocation>
        <location evidence="1">Nucleus</location>
    </subcellularLocation>
</comment>
<evidence type="ECO:0000256" key="2">
    <source>
        <dbReference type="ARBA" id="ARBA00023125"/>
    </source>
</evidence>
<feature type="region of interest" description="Disordered" evidence="4">
    <location>
        <begin position="280"/>
        <end position="305"/>
    </location>
</feature>
<dbReference type="GO" id="GO:0045893">
    <property type="term" value="P:positive regulation of DNA-templated transcription"/>
    <property type="evidence" value="ECO:0007669"/>
    <property type="project" value="InterPro"/>
</dbReference>
<dbReference type="Proteomes" id="UP000834106">
    <property type="component" value="Chromosome 23"/>
</dbReference>
<dbReference type="PANTHER" id="PTHR22952">
    <property type="entry name" value="CAMP-RESPONSE ELEMENT BINDING PROTEIN-RELATED"/>
    <property type="match status" value="1"/>
</dbReference>
<dbReference type="PANTHER" id="PTHR22952:SF385">
    <property type="entry name" value="ABSCISIC ACID-INSENSITIVE 5-LIKE PROTEIN 2"/>
    <property type="match status" value="1"/>
</dbReference>
<sequence>MESEGSNSSGEDETHNRVPKYNQIFGQGYLYDVVRLGDLGKSESSTNLNELAENVMAAEADNQPMGFFNNESTVNQPALDTSLNLESSRAEGDLYDIVRNHLGDLGKPRSSMILDELPENVSVAEAKKKTFDEVCQDIQQGEINLDWTFNLGEMISSNPMLGGVGHMALPQQNQWMQYHIPTIHPRQQQDMLPPGHRVQQPILGVENVMLDRIMASFLMGSLSDTQNQESSARARARRQQRTILIKETRSQARKEAYLQELESKLSRLKLENERLKRMKEAEMLLPSKPAPEPRYQLRRTSSSPI</sequence>
<dbReference type="GO" id="GO:0005634">
    <property type="term" value="C:nucleus"/>
    <property type="evidence" value="ECO:0007669"/>
    <property type="project" value="UniProtKB-SubCell"/>
</dbReference>
<keyword evidence="3" id="KW-0539">Nucleus</keyword>
<organism evidence="5 6">
    <name type="scientific">Fraxinus pennsylvanica</name>
    <dbReference type="NCBI Taxonomy" id="56036"/>
    <lineage>
        <taxon>Eukaryota</taxon>
        <taxon>Viridiplantae</taxon>
        <taxon>Streptophyta</taxon>
        <taxon>Embryophyta</taxon>
        <taxon>Tracheophyta</taxon>
        <taxon>Spermatophyta</taxon>
        <taxon>Magnoliopsida</taxon>
        <taxon>eudicotyledons</taxon>
        <taxon>Gunneridae</taxon>
        <taxon>Pentapetalae</taxon>
        <taxon>asterids</taxon>
        <taxon>lamiids</taxon>
        <taxon>Lamiales</taxon>
        <taxon>Oleaceae</taxon>
        <taxon>Oleeae</taxon>
        <taxon>Fraxinus</taxon>
    </lineage>
</organism>
<evidence type="ECO:0000256" key="1">
    <source>
        <dbReference type="ARBA" id="ARBA00004123"/>
    </source>
</evidence>
<keyword evidence="6" id="KW-1185">Reference proteome</keyword>
<dbReference type="GO" id="GO:0003700">
    <property type="term" value="F:DNA-binding transcription factor activity"/>
    <property type="evidence" value="ECO:0007669"/>
    <property type="project" value="InterPro"/>
</dbReference>
<evidence type="ECO:0000313" key="6">
    <source>
        <dbReference type="Proteomes" id="UP000834106"/>
    </source>
</evidence>
<evidence type="ECO:0000256" key="3">
    <source>
        <dbReference type="ARBA" id="ARBA00023242"/>
    </source>
</evidence>